<dbReference type="Proteomes" id="UP000007257">
    <property type="component" value="Chromosome"/>
</dbReference>
<dbReference type="OrthoDB" id="6506690at2"/>
<protein>
    <submittedName>
        <fullName evidence="2">Uncharacterized protein</fullName>
    </submittedName>
</protein>
<gene>
    <name evidence="2" type="ordered locus">Rahaq_2203</name>
</gene>
<organism evidence="2 3">
    <name type="scientific">Rahnella sp. (strain Y9602)</name>
    <dbReference type="NCBI Taxonomy" id="2703885"/>
    <lineage>
        <taxon>Bacteria</taxon>
        <taxon>Pseudomonadati</taxon>
        <taxon>Pseudomonadota</taxon>
        <taxon>Gammaproteobacteria</taxon>
        <taxon>Enterobacterales</taxon>
        <taxon>Yersiniaceae</taxon>
        <taxon>Rahnella</taxon>
    </lineage>
</organism>
<evidence type="ECO:0000313" key="3">
    <source>
        <dbReference type="Proteomes" id="UP000007257"/>
    </source>
</evidence>
<reference evidence="3" key="1">
    <citation type="submission" date="2011-01" db="EMBL/GenBank/DDBJ databases">
        <title>Complete sequence of chromosome of Rahnella sp. Y9602.</title>
        <authorList>
            <consortium name="US DOE Joint Genome Institute"/>
            <person name="Lucas S."/>
            <person name="Copeland A."/>
            <person name="Lapidus A."/>
            <person name="Cheng J.-F."/>
            <person name="Goodwin L."/>
            <person name="Pitluck S."/>
            <person name="Lu M."/>
            <person name="Detter J.C."/>
            <person name="Han C."/>
            <person name="Tapia R."/>
            <person name="Land M."/>
            <person name="Hauser L."/>
            <person name="Kyrpides N."/>
            <person name="Ivanova N."/>
            <person name="Ovchinnikova G."/>
            <person name="Pagani I."/>
            <person name="Sobecky P.A."/>
            <person name="Martinez R.J."/>
            <person name="Woyke T."/>
        </authorList>
    </citation>
    <scope>NUCLEOTIDE SEQUENCE [LARGE SCALE GENOMIC DNA]</scope>
    <source>
        <strain evidence="3">Y9602</strain>
    </source>
</reference>
<feature type="region of interest" description="Disordered" evidence="1">
    <location>
        <begin position="1"/>
        <end position="22"/>
    </location>
</feature>
<name>A0A0H3FA12_RAHSY</name>
<dbReference type="eggNOG" id="ENOG5031RB8">
    <property type="taxonomic scope" value="Bacteria"/>
</dbReference>
<sequence length="182" mass="20538">MFSRLGRIFSPATPPHGKEVEKNQTFPQSFISKGNSCAYRYDSRGPEIIEAQVFFGTISRDNTEFRVFGDNTVFASRTKKGAKAFLKTRTFMGKQNFQYLYEINILGKRSFSFVENYKRDQNALIEAMLASLPAELVASMPVSEARALAHSALIRDFNSVDEIQIEAPISTQRIKHIATTLV</sequence>
<reference evidence="2 3" key="2">
    <citation type="journal article" date="2012" name="J. Bacteriol.">
        <title>Complete Genome Sequence of Rahnella sp. Strain Y9602, a Gammaproteobacterium Isolate from Metal- and Radionuclide-Contaminated Soil.</title>
        <authorList>
            <person name="Martinez R.J."/>
            <person name="Bruce D."/>
            <person name="Detter C."/>
            <person name="Goodwin L.A."/>
            <person name="Han J."/>
            <person name="Han C.S."/>
            <person name="Held B."/>
            <person name="Land M.L."/>
            <person name="Mikhailova N."/>
            <person name="Nolan M."/>
            <person name="Pennacchio L."/>
            <person name="Pitluck S."/>
            <person name="Tapia R."/>
            <person name="Woyke T."/>
            <person name="Sobecky P.A."/>
        </authorList>
    </citation>
    <scope>NUCLEOTIDE SEQUENCE [LARGE SCALE GENOMIC DNA]</scope>
    <source>
        <strain evidence="2 3">Y9602</strain>
    </source>
</reference>
<evidence type="ECO:0000313" key="2">
    <source>
        <dbReference type="EMBL" id="ADW73813.1"/>
    </source>
</evidence>
<dbReference type="HOGENOM" id="CLU_1480861_0_0_6"/>
<dbReference type="AlphaFoldDB" id="A0A0H3FA12"/>
<proteinExistence type="predicted"/>
<dbReference type="KEGG" id="rah:Rahaq_2203"/>
<evidence type="ECO:0000256" key="1">
    <source>
        <dbReference type="SAM" id="MobiDB-lite"/>
    </source>
</evidence>
<dbReference type="EMBL" id="CP002505">
    <property type="protein sequence ID" value="ADW73813.1"/>
    <property type="molecule type" value="Genomic_DNA"/>
</dbReference>
<accession>A0A0H3FA12</accession>
<dbReference type="RefSeq" id="WP_013575514.1">
    <property type="nucleotide sequence ID" value="NC_015061.1"/>
</dbReference>